<sequence>MHPLLDSPMATGGAETRPRAIALKLCIKAKNTFDDVQFWVKAFGVVENAGALDAGTLVQNMQALSTRVEQKIKENKQSTLQEINNAKADINQKFLQAQESLSQISTLKTVWQGNVSSGRIDISEKCFGKTLILYLQSSSGHRLDDNNNIEIVSFEVGAEIEGKRGGVSYWQTIRKVTVYNPRNYAVTHVQVDTLDVTVDGNGTTINIVDLSNYFVKRIDIR</sequence>
<keyword evidence="1" id="KW-0175">Coiled coil</keyword>
<gene>
    <name evidence="2" type="ORF">BV163_01422</name>
</gene>
<dbReference type="AlphaFoldDB" id="A0A2S9S078"/>
<dbReference type="EMBL" id="MZHU01000057">
    <property type="protein sequence ID" value="PRK64405.1"/>
    <property type="molecule type" value="Genomic_DNA"/>
</dbReference>
<reference evidence="2" key="1">
    <citation type="submission" date="2017-02" db="EMBL/GenBank/DDBJ databases">
        <title>Haemophilus influenzae in COPD genome sequencing project.</title>
        <authorList>
            <person name="Murphy T.F."/>
            <person name="Kong Y."/>
            <person name="Nadendla S."/>
            <person name="Tettelin H."/>
            <person name="Pettigrew M."/>
        </authorList>
    </citation>
    <scope>NUCLEOTIDE SEQUENCE [LARGE SCALE GENOMIC DNA]</scope>
    <source>
        <strain evidence="2">84P15H4</strain>
    </source>
</reference>
<name>A0A2S9S078_HAEIF</name>
<evidence type="ECO:0000313" key="2">
    <source>
        <dbReference type="EMBL" id="PRK64405.1"/>
    </source>
</evidence>
<protein>
    <recommendedName>
        <fullName evidence="3">Tail fiber protein</fullName>
    </recommendedName>
</protein>
<proteinExistence type="predicted"/>
<comment type="caution">
    <text evidence="2">The sequence shown here is derived from an EMBL/GenBank/DDBJ whole genome shotgun (WGS) entry which is preliminary data.</text>
</comment>
<evidence type="ECO:0000256" key="1">
    <source>
        <dbReference type="SAM" id="Coils"/>
    </source>
</evidence>
<accession>A0A2S9S078</accession>
<feature type="coiled-coil region" evidence="1">
    <location>
        <begin position="69"/>
        <end position="100"/>
    </location>
</feature>
<evidence type="ECO:0008006" key="3">
    <source>
        <dbReference type="Google" id="ProtNLM"/>
    </source>
</evidence>
<organism evidence="2">
    <name type="scientific">Haemophilus influenzae</name>
    <dbReference type="NCBI Taxonomy" id="727"/>
    <lineage>
        <taxon>Bacteria</taxon>
        <taxon>Pseudomonadati</taxon>
        <taxon>Pseudomonadota</taxon>
        <taxon>Gammaproteobacteria</taxon>
        <taxon>Pasteurellales</taxon>
        <taxon>Pasteurellaceae</taxon>
        <taxon>Haemophilus</taxon>
    </lineage>
</organism>